<dbReference type="RefSeq" id="WP_095619187.1">
    <property type="nucleotide sequence ID" value="NZ_NSKB01000001.1"/>
</dbReference>
<dbReference type="OrthoDB" id="6180861at2"/>
<reference evidence="1 2" key="1">
    <citation type="submission" date="2017-08" db="EMBL/GenBank/DDBJ databases">
        <title>Halomonas alkalisoli sp. nov., isolated from saline alkaline soil.</title>
        <authorList>
            <person name="Wang D."/>
            <person name="Zhang G."/>
        </authorList>
    </citation>
    <scope>NUCLEOTIDE SEQUENCE [LARGE SCALE GENOMIC DNA]</scope>
    <source>
        <strain evidence="1 2">WRN001</strain>
    </source>
</reference>
<comment type="caution">
    <text evidence="1">The sequence shown here is derived from an EMBL/GenBank/DDBJ whole genome shotgun (WGS) entry which is preliminary data.</text>
</comment>
<sequence length="163" mass="17976">METELPPLTEAVVQDVVYAWCARAKHEITIPNCGAVWGPEADVASVTKARLGHAFEIKVSRADWLAELRHIRGDCRCHDGRYRCAKFARAETLADAKAHALETARMAEAGSNCCGLVPPSYFWMVTAPGIVKEGELPEFAGLMEVVPYRHGTHQAHGYRVTET</sequence>
<dbReference type="Proteomes" id="UP000217771">
    <property type="component" value="Unassembled WGS sequence"/>
</dbReference>
<proteinExistence type="predicted"/>
<name>A0A2A2F394_9GAMM</name>
<gene>
    <name evidence="1" type="ORF">CK498_02060</name>
</gene>
<organism evidence="1 2">
    <name type="scientific">Halomonas salipaludis</name>
    <dbReference type="NCBI Taxonomy" id="2032625"/>
    <lineage>
        <taxon>Bacteria</taxon>
        <taxon>Pseudomonadati</taxon>
        <taxon>Pseudomonadota</taxon>
        <taxon>Gammaproteobacteria</taxon>
        <taxon>Oceanospirillales</taxon>
        <taxon>Halomonadaceae</taxon>
        <taxon>Halomonas</taxon>
    </lineage>
</organism>
<dbReference type="EMBL" id="NSKB01000001">
    <property type="protein sequence ID" value="PAU79174.1"/>
    <property type="molecule type" value="Genomic_DNA"/>
</dbReference>
<protein>
    <submittedName>
        <fullName evidence="1">Uncharacterized protein</fullName>
    </submittedName>
</protein>
<keyword evidence="2" id="KW-1185">Reference proteome</keyword>
<evidence type="ECO:0000313" key="2">
    <source>
        <dbReference type="Proteomes" id="UP000217771"/>
    </source>
</evidence>
<dbReference type="AlphaFoldDB" id="A0A2A2F394"/>
<evidence type="ECO:0000313" key="1">
    <source>
        <dbReference type="EMBL" id="PAU79174.1"/>
    </source>
</evidence>
<accession>A0A2A2F394</accession>